<keyword evidence="1 3" id="KW-0807">Transducer</keyword>
<gene>
    <name evidence="7" type="ORF">GJ688_12915</name>
</gene>
<keyword evidence="4" id="KW-0472">Membrane</keyword>
<comment type="caution">
    <text evidence="7">The sequence shown here is derived from an EMBL/GenBank/DDBJ whole genome shotgun (WGS) entry which is preliminary data.</text>
</comment>
<feature type="domain" description="HAMP" evidence="6">
    <location>
        <begin position="221"/>
        <end position="273"/>
    </location>
</feature>
<evidence type="ECO:0000256" key="2">
    <source>
        <dbReference type="ARBA" id="ARBA00029447"/>
    </source>
</evidence>
<protein>
    <submittedName>
        <fullName evidence="7">HAMP domain-containing protein</fullName>
    </submittedName>
</protein>
<dbReference type="InterPro" id="IPR003660">
    <property type="entry name" value="HAMP_dom"/>
</dbReference>
<evidence type="ECO:0000256" key="3">
    <source>
        <dbReference type="PROSITE-ProRule" id="PRU00284"/>
    </source>
</evidence>
<dbReference type="Gene3D" id="1.10.287.950">
    <property type="entry name" value="Methyl-accepting chemotaxis protein"/>
    <property type="match status" value="1"/>
</dbReference>
<dbReference type="PANTHER" id="PTHR32089">
    <property type="entry name" value="METHYL-ACCEPTING CHEMOTAXIS PROTEIN MCPB"/>
    <property type="match status" value="1"/>
</dbReference>
<comment type="similarity">
    <text evidence="2">Belongs to the methyl-accepting chemotaxis (MCP) protein family.</text>
</comment>
<evidence type="ECO:0000259" key="6">
    <source>
        <dbReference type="PROSITE" id="PS50885"/>
    </source>
</evidence>
<dbReference type="AlphaFoldDB" id="A0A6I3SLQ8"/>
<keyword evidence="4" id="KW-0812">Transmembrane</keyword>
<dbReference type="CDD" id="cd06225">
    <property type="entry name" value="HAMP"/>
    <property type="match status" value="1"/>
</dbReference>
<dbReference type="EMBL" id="WNKU01000015">
    <property type="protein sequence ID" value="MTV49874.1"/>
    <property type="molecule type" value="Genomic_DNA"/>
</dbReference>
<dbReference type="InterPro" id="IPR024478">
    <property type="entry name" value="HlyB_4HB_MCP"/>
</dbReference>
<dbReference type="SMART" id="SM00283">
    <property type="entry name" value="MA"/>
    <property type="match status" value="1"/>
</dbReference>
<sequence>MNVISIIKKGGLLVSLKQKLLAGFLSIILLMIVSSTVAVWNMGNMGDSAYEIKYSSVPSLEDGGWLNGAVSDVPRLLLLIAIETDLQKMDKIESEELNPLLKKINTQMEIYREKYITTDEEIKLYNSFMNDWSTFLSKIPSIVTAGKANQFELTNQRLLEVQPVWVRANDTMLKLIEYNANEAKEDAARSVETYQHGKVIIISFSVIATLLGIIVALWIAKLISDPIINLQSLMIKAGNGDLTVQAEVKSSDEIGQLMISFNQMIGNQIDVVKGVVHASGQVAATSEELAASAEQTSKAADQIGRNVQEVATGVEITSKAVENTSIVGQKIGEAIQTITVNSAKMSSSSTEVLRATENGLGSIKNVTNQMDRLNSVVEDSANTIHNLGEKSQSISQIVNVITNIASQTNLLALNAAIEAARAGEMGRGFAVVAEEVRKLAEESAKATQEISTLILEVQSETKKAVESMNKGTLEVKNSTHLVHQSGEQFQKIAKLVEGVTQQIHDVSILIEEVSLASEGMQSSMKQIKTLAEKSSAETQGIAAASQEQTASMEEIASASQNLTYLAEELQSRVQTFKL</sequence>
<dbReference type="Pfam" id="PF00015">
    <property type="entry name" value="MCPsignal"/>
    <property type="match status" value="1"/>
</dbReference>
<dbReference type="OrthoDB" id="5392220at2"/>
<proteinExistence type="inferred from homology"/>
<dbReference type="PANTHER" id="PTHR32089:SF112">
    <property type="entry name" value="LYSOZYME-LIKE PROTEIN-RELATED"/>
    <property type="match status" value="1"/>
</dbReference>
<dbReference type="SMART" id="SM00304">
    <property type="entry name" value="HAMP"/>
    <property type="match status" value="1"/>
</dbReference>
<organism evidence="7 8">
    <name type="scientific">Heliobacterium mobile</name>
    <name type="common">Heliobacillus mobilis</name>
    <dbReference type="NCBI Taxonomy" id="28064"/>
    <lineage>
        <taxon>Bacteria</taxon>
        <taxon>Bacillati</taxon>
        <taxon>Bacillota</taxon>
        <taxon>Clostridia</taxon>
        <taxon>Eubacteriales</taxon>
        <taxon>Heliobacteriaceae</taxon>
        <taxon>Heliobacterium</taxon>
    </lineage>
</organism>
<evidence type="ECO:0000256" key="1">
    <source>
        <dbReference type="ARBA" id="ARBA00023224"/>
    </source>
</evidence>
<feature type="transmembrane region" description="Helical" evidence="4">
    <location>
        <begin position="199"/>
        <end position="220"/>
    </location>
</feature>
<dbReference type="CDD" id="cd11386">
    <property type="entry name" value="MCP_signal"/>
    <property type="match status" value="1"/>
</dbReference>
<name>A0A6I3SLQ8_HELMO</name>
<dbReference type="Gene3D" id="6.10.340.10">
    <property type="match status" value="1"/>
</dbReference>
<feature type="transmembrane region" description="Helical" evidence="4">
    <location>
        <begin position="20"/>
        <end position="43"/>
    </location>
</feature>
<feature type="domain" description="Methyl-accepting transducer" evidence="5">
    <location>
        <begin position="292"/>
        <end position="563"/>
    </location>
</feature>
<evidence type="ECO:0000313" key="8">
    <source>
        <dbReference type="Proteomes" id="UP000430670"/>
    </source>
</evidence>
<dbReference type="SUPFAM" id="SSF58104">
    <property type="entry name" value="Methyl-accepting chemotaxis protein (MCP) signaling domain"/>
    <property type="match status" value="1"/>
</dbReference>
<keyword evidence="4" id="KW-1133">Transmembrane helix</keyword>
<dbReference type="Pfam" id="PF00672">
    <property type="entry name" value="HAMP"/>
    <property type="match status" value="1"/>
</dbReference>
<reference evidence="7 8" key="1">
    <citation type="submission" date="2019-11" db="EMBL/GenBank/DDBJ databases">
        <title>Whole-genome sequence of a the green, strictly anaerobic photosynthetic bacterium Heliobacillus mobilis DSM 6151.</title>
        <authorList>
            <person name="Kyndt J.A."/>
            <person name="Meyer T.E."/>
        </authorList>
    </citation>
    <scope>NUCLEOTIDE SEQUENCE [LARGE SCALE GENOMIC DNA]</scope>
    <source>
        <strain evidence="7 8">DSM 6151</strain>
    </source>
</reference>
<dbReference type="PROSITE" id="PS50885">
    <property type="entry name" value="HAMP"/>
    <property type="match status" value="1"/>
</dbReference>
<evidence type="ECO:0000259" key="5">
    <source>
        <dbReference type="PROSITE" id="PS50111"/>
    </source>
</evidence>
<evidence type="ECO:0000313" key="7">
    <source>
        <dbReference type="EMBL" id="MTV49874.1"/>
    </source>
</evidence>
<dbReference type="GO" id="GO:0016020">
    <property type="term" value="C:membrane"/>
    <property type="evidence" value="ECO:0007669"/>
    <property type="project" value="InterPro"/>
</dbReference>
<dbReference type="PROSITE" id="PS50111">
    <property type="entry name" value="CHEMOTAXIS_TRANSDUC_2"/>
    <property type="match status" value="1"/>
</dbReference>
<keyword evidence="8" id="KW-1185">Reference proteome</keyword>
<accession>A0A6I3SLQ8</accession>
<dbReference type="Proteomes" id="UP000430670">
    <property type="component" value="Unassembled WGS sequence"/>
</dbReference>
<dbReference type="GO" id="GO:0007165">
    <property type="term" value="P:signal transduction"/>
    <property type="evidence" value="ECO:0007669"/>
    <property type="project" value="UniProtKB-KW"/>
</dbReference>
<dbReference type="Pfam" id="PF12729">
    <property type="entry name" value="4HB_MCP_1"/>
    <property type="match status" value="1"/>
</dbReference>
<dbReference type="InterPro" id="IPR004089">
    <property type="entry name" value="MCPsignal_dom"/>
</dbReference>
<evidence type="ECO:0000256" key="4">
    <source>
        <dbReference type="SAM" id="Phobius"/>
    </source>
</evidence>